<feature type="domain" description="CBS" evidence="3">
    <location>
        <begin position="9"/>
        <end position="70"/>
    </location>
</feature>
<reference evidence="4 5" key="1">
    <citation type="journal article" date="2005" name="DNA Res.">
        <title>Complete genome sequence of the facultative anaerobic magnetotactic bacterium Magnetospirillum sp. strain AMB-1.</title>
        <authorList>
            <person name="Matsunaga T."/>
            <person name="Okamura Y."/>
            <person name="Fukuda Y."/>
            <person name="Wahyudi A.T."/>
            <person name="Murase Y."/>
            <person name="Takeyama H."/>
        </authorList>
    </citation>
    <scope>NUCLEOTIDE SEQUENCE [LARGE SCALE GENOMIC DNA]</scope>
    <source>
        <strain evidence="5">ATCC 700264 / AMB-1</strain>
    </source>
</reference>
<evidence type="ECO:0000313" key="5">
    <source>
        <dbReference type="Proteomes" id="UP000007058"/>
    </source>
</evidence>
<evidence type="ECO:0000313" key="4">
    <source>
        <dbReference type="EMBL" id="BAE50396.1"/>
    </source>
</evidence>
<dbReference type="EMBL" id="AP007255">
    <property type="protein sequence ID" value="BAE50396.1"/>
    <property type="molecule type" value="Genomic_DNA"/>
</dbReference>
<dbReference type="STRING" id="342108.amb1592"/>
<dbReference type="Gene3D" id="3.10.580.10">
    <property type="entry name" value="CBS-domain"/>
    <property type="match status" value="1"/>
</dbReference>
<dbReference type="InterPro" id="IPR051257">
    <property type="entry name" value="Diverse_CBS-Domain"/>
</dbReference>
<accession>Q2W6X9</accession>
<feature type="domain" description="CBS" evidence="3">
    <location>
        <begin position="77"/>
        <end position="134"/>
    </location>
</feature>
<dbReference type="Pfam" id="PF00571">
    <property type="entry name" value="CBS"/>
    <property type="match status" value="2"/>
</dbReference>
<keyword evidence="1 2" id="KW-0129">CBS domain</keyword>
<dbReference type="InterPro" id="IPR000644">
    <property type="entry name" value="CBS_dom"/>
</dbReference>
<keyword evidence="5" id="KW-1185">Reference proteome</keyword>
<sequence>MPIRLIRDVIRDQVALTLPAAATVREAARQMKARRVGAVMVTDHHGKLKGIFTERDCLFRVLAEGVNPDTTTLALVMTADPTTITADRKLGHALHMMHDNGFRHIPVVDHGIPVGMISIRDALGSELSAFEREKAKKSELGEILG</sequence>
<dbReference type="KEGG" id="mag:amb1592"/>
<dbReference type="PROSITE" id="PS51371">
    <property type="entry name" value="CBS"/>
    <property type="match status" value="2"/>
</dbReference>
<gene>
    <name evidence="4" type="ordered locus">amb1592</name>
</gene>
<dbReference type="SUPFAM" id="SSF54631">
    <property type="entry name" value="CBS-domain pair"/>
    <property type="match status" value="1"/>
</dbReference>
<evidence type="ECO:0000256" key="1">
    <source>
        <dbReference type="ARBA" id="ARBA00023122"/>
    </source>
</evidence>
<proteinExistence type="predicted"/>
<dbReference type="InterPro" id="IPR046342">
    <property type="entry name" value="CBS_dom_sf"/>
</dbReference>
<dbReference type="HOGENOM" id="CLU_040681_12_1_5"/>
<organism evidence="4 5">
    <name type="scientific">Paramagnetospirillum magneticum (strain ATCC 700264 / AMB-1)</name>
    <name type="common">Magnetospirillum magneticum</name>
    <dbReference type="NCBI Taxonomy" id="342108"/>
    <lineage>
        <taxon>Bacteria</taxon>
        <taxon>Pseudomonadati</taxon>
        <taxon>Pseudomonadota</taxon>
        <taxon>Alphaproteobacteria</taxon>
        <taxon>Rhodospirillales</taxon>
        <taxon>Magnetospirillaceae</taxon>
        <taxon>Paramagnetospirillum</taxon>
    </lineage>
</organism>
<dbReference type="PANTHER" id="PTHR43080">
    <property type="entry name" value="CBS DOMAIN-CONTAINING PROTEIN CBSX3, MITOCHONDRIAL"/>
    <property type="match status" value="1"/>
</dbReference>
<dbReference type="RefSeq" id="WP_011384002.1">
    <property type="nucleotide sequence ID" value="NC_007626.1"/>
</dbReference>
<protein>
    <submittedName>
        <fullName evidence="4">CBS domain</fullName>
    </submittedName>
</protein>
<evidence type="ECO:0000259" key="3">
    <source>
        <dbReference type="PROSITE" id="PS51371"/>
    </source>
</evidence>
<evidence type="ECO:0000256" key="2">
    <source>
        <dbReference type="PROSITE-ProRule" id="PRU00703"/>
    </source>
</evidence>
<dbReference type="SMART" id="SM00116">
    <property type="entry name" value="CBS"/>
    <property type="match status" value="2"/>
</dbReference>
<dbReference type="PANTHER" id="PTHR43080:SF2">
    <property type="entry name" value="CBS DOMAIN-CONTAINING PROTEIN"/>
    <property type="match status" value="1"/>
</dbReference>
<name>Q2W6X9_PARM1</name>
<dbReference type="AlphaFoldDB" id="Q2W6X9"/>
<dbReference type="Proteomes" id="UP000007058">
    <property type="component" value="Chromosome"/>
</dbReference>